<evidence type="ECO:0000313" key="2">
    <source>
        <dbReference type="Proteomes" id="UP000785679"/>
    </source>
</evidence>
<protein>
    <submittedName>
        <fullName evidence="1">Uncharacterized protein</fullName>
    </submittedName>
</protein>
<proteinExistence type="predicted"/>
<gene>
    <name evidence="1" type="ORF">FGO68_gene92</name>
</gene>
<keyword evidence="2" id="KW-1185">Reference proteome</keyword>
<dbReference type="Proteomes" id="UP000785679">
    <property type="component" value="Unassembled WGS sequence"/>
</dbReference>
<accession>A0A8J8SY87</accession>
<evidence type="ECO:0000313" key="1">
    <source>
        <dbReference type="EMBL" id="TNV74688.1"/>
    </source>
</evidence>
<organism evidence="1 2">
    <name type="scientific">Halteria grandinella</name>
    <dbReference type="NCBI Taxonomy" id="5974"/>
    <lineage>
        <taxon>Eukaryota</taxon>
        <taxon>Sar</taxon>
        <taxon>Alveolata</taxon>
        <taxon>Ciliophora</taxon>
        <taxon>Intramacronucleata</taxon>
        <taxon>Spirotrichea</taxon>
        <taxon>Stichotrichia</taxon>
        <taxon>Sporadotrichida</taxon>
        <taxon>Halteriidae</taxon>
        <taxon>Halteria</taxon>
    </lineage>
</organism>
<comment type="caution">
    <text evidence="1">The sequence shown here is derived from an EMBL/GenBank/DDBJ whole genome shotgun (WGS) entry which is preliminary data.</text>
</comment>
<dbReference type="EMBL" id="RRYP01016713">
    <property type="protein sequence ID" value="TNV74688.1"/>
    <property type="molecule type" value="Genomic_DNA"/>
</dbReference>
<dbReference type="AlphaFoldDB" id="A0A8J8SY87"/>
<name>A0A8J8SY87_HALGN</name>
<sequence>MMPQLTTSTYNKLIDIQIIKIILIPKFYKIKPQFIALLLVLANSHIYQCQSKMEFIEFLIIYNNSKYILFLNQINNDSFKKWRSLNSASGDLIGQRGPDG</sequence>
<reference evidence="1" key="1">
    <citation type="submission" date="2019-06" db="EMBL/GenBank/DDBJ databases">
        <authorList>
            <person name="Zheng W."/>
        </authorList>
    </citation>
    <scope>NUCLEOTIDE SEQUENCE</scope>
    <source>
        <strain evidence="1">QDHG01</strain>
    </source>
</reference>